<keyword evidence="2" id="KW-1003">Cell membrane</keyword>
<dbReference type="PROSITE" id="PS50894">
    <property type="entry name" value="HPT"/>
    <property type="match status" value="1"/>
</dbReference>
<evidence type="ECO:0000259" key="13">
    <source>
        <dbReference type="PROSITE" id="PS50894"/>
    </source>
</evidence>
<evidence type="ECO:0000256" key="1">
    <source>
        <dbReference type="ARBA" id="ARBA00004651"/>
    </source>
</evidence>
<dbReference type="InterPro" id="IPR011006">
    <property type="entry name" value="CheY-like_superfamily"/>
</dbReference>
<dbReference type="PANTHER" id="PTHR45339:SF1">
    <property type="entry name" value="HYBRID SIGNAL TRANSDUCTION HISTIDINE KINASE J"/>
    <property type="match status" value="1"/>
</dbReference>
<reference evidence="14 15" key="1">
    <citation type="journal article" date="2024" name="Chem. Sci.">
        <title>Discovery of megapolipeptins by genome mining of a Burkholderiales bacteria collection.</title>
        <authorList>
            <person name="Paulo B.S."/>
            <person name="Recchia M.J.J."/>
            <person name="Lee S."/>
            <person name="Fergusson C.H."/>
            <person name="Romanowski S.B."/>
            <person name="Hernandez A."/>
            <person name="Krull N."/>
            <person name="Liu D.Y."/>
            <person name="Cavanagh H."/>
            <person name="Bos A."/>
            <person name="Gray C.A."/>
            <person name="Murphy B.T."/>
            <person name="Linington R.G."/>
            <person name="Eustaquio A.S."/>
        </authorList>
    </citation>
    <scope>NUCLEOTIDE SEQUENCE [LARGE SCALE GENOMIC DNA]</scope>
    <source>
        <strain evidence="14 15">RL21-008-BIB-A</strain>
    </source>
</reference>
<gene>
    <name evidence="14" type="ORF">PQR62_24935</name>
</gene>
<dbReference type="RefSeq" id="WP_408160777.1">
    <property type="nucleotide sequence ID" value="NZ_JAQQFM010000017.1"/>
</dbReference>
<dbReference type="Pfam" id="PF00072">
    <property type="entry name" value="Response_reg"/>
    <property type="match status" value="1"/>
</dbReference>
<feature type="modified residue" description="4-aspartylphosphate" evidence="11">
    <location>
        <position position="58"/>
    </location>
</feature>
<sequence length="232" mass="25115">MQNSGAHPRVLVVDDSATSRVVIEKQLKKFACLVETAANGGQAITAMEKSRYALVLLDCYMPDMNGYEVARYVRRMEAEQGLSHTPIIAISAEADAEHVQLCLDSGMDGILGKPLPQDELKKILSLWCDIDVDAIATPSPAPIESKPVDLVGLFRTTSLDDFADLRKAHAAGDRMMLKRLAHRMKGAALTMEKAGMVSTLEGIEAIAQGGDAQAQGQLDLLMLQLERQLAAL</sequence>
<organism evidence="14 15">
    <name type="scientific">Herbaspirillum lusitanum</name>
    <dbReference type="NCBI Taxonomy" id="213312"/>
    <lineage>
        <taxon>Bacteria</taxon>
        <taxon>Pseudomonadati</taxon>
        <taxon>Pseudomonadota</taxon>
        <taxon>Betaproteobacteria</taxon>
        <taxon>Burkholderiales</taxon>
        <taxon>Oxalobacteraceae</taxon>
        <taxon>Herbaspirillum</taxon>
    </lineage>
</organism>
<keyword evidence="3 11" id="KW-0597">Phosphoprotein</keyword>
<dbReference type="Pfam" id="PF01627">
    <property type="entry name" value="Hpt"/>
    <property type="match status" value="1"/>
</dbReference>
<dbReference type="PANTHER" id="PTHR45339">
    <property type="entry name" value="HYBRID SIGNAL TRANSDUCTION HISTIDINE KINASE J"/>
    <property type="match status" value="1"/>
</dbReference>
<dbReference type="Proteomes" id="UP001629246">
    <property type="component" value="Unassembled WGS sequence"/>
</dbReference>
<dbReference type="Gene3D" id="3.40.50.2300">
    <property type="match status" value="1"/>
</dbReference>
<evidence type="ECO:0000256" key="7">
    <source>
        <dbReference type="ARBA" id="ARBA00022989"/>
    </source>
</evidence>
<evidence type="ECO:0000256" key="4">
    <source>
        <dbReference type="ARBA" id="ARBA00022692"/>
    </source>
</evidence>
<dbReference type="Gene3D" id="1.20.120.160">
    <property type="entry name" value="HPT domain"/>
    <property type="match status" value="1"/>
</dbReference>
<dbReference type="SUPFAM" id="SSF52172">
    <property type="entry name" value="CheY-like"/>
    <property type="match status" value="1"/>
</dbReference>
<dbReference type="PROSITE" id="PS50110">
    <property type="entry name" value="RESPONSE_REGULATORY"/>
    <property type="match status" value="1"/>
</dbReference>
<evidence type="ECO:0000313" key="14">
    <source>
        <dbReference type="EMBL" id="MFL9927542.1"/>
    </source>
</evidence>
<keyword evidence="5" id="KW-0547">Nucleotide-binding</keyword>
<keyword evidence="7" id="KW-1133">Transmembrane helix</keyword>
<dbReference type="InterPro" id="IPR036641">
    <property type="entry name" value="HPT_dom_sf"/>
</dbReference>
<feature type="modified residue" description="Phosphohistidine" evidence="10">
    <location>
        <position position="182"/>
    </location>
</feature>
<dbReference type="CDD" id="cd17546">
    <property type="entry name" value="REC_hyHK_CKI1_RcsC-like"/>
    <property type="match status" value="1"/>
</dbReference>
<evidence type="ECO:0000313" key="15">
    <source>
        <dbReference type="Proteomes" id="UP001629246"/>
    </source>
</evidence>
<evidence type="ECO:0000259" key="12">
    <source>
        <dbReference type="PROSITE" id="PS50110"/>
    </source>
</evidence>
<evidence type="ECO:0000256" key="9">
    <source>
        <dbReference type="ARBA" id="ARBA00023136"/>
    </source>
</evidence>
<keyword evidence="8" id="KW-0902">Two-component regulatory system</keyword>
<feature type="domain" description="HPt" evidence="13">
    <location>
        <begin position="143"/>
        <end position="232"/>
    </location>
</feature>
<evidence type="ECO:0000256" key="3">
    <source>
        <dbReference type="ARBA" id="ARBA00022553"/>
    </source>
</evidence>
<name>A0ABW9AJ92_9BURK</name>
<comment type="subcellular location">
    <subcellularLocation>
        <location evidence="1">Cell membrane</location>
        <topology evidence="1">Multi-pass membrane protein</topology>
    </subcellularLocation>
</comment>
<evidence type="ECO:0000256" key="5">
    <source>
        <dbReference type="ARBA" id="ARBA00022741"/>
    </source>
</evidence>
<dbReference type="SMART" id="SM00448">
    <property type="entry name" value="REC"/>
    <property type="match status" value="1"/>
</dbReference>
<feature type="domain" description="Response regulatory" evidence="12">
    <location>
        <begin position="9"/>
        <end position="128"/>
    </location>
</feature>
<evidence type="ECO:0000256" key="10">
    <source>
        <dbReference type="PROSITE-ProRule" id="PRU00110"/>
    </source>
</evidence>
<evidence type="ECO:0000256" key="2">
    <source>
        <dbReference type="ARBA" id="ARBA00022475"/>
    </source>
</evidence>
<evidence type="ECO:0000256" key="6">
    <source>
        <dbReference type="ARBA" id="ARBA00022840"/>
    </source>
</evidence>
<dbReference type="InterPro" id="IPR008207">
    <property type="entry name" value="Sig_transdc_His_kin_Hpt_dom"/>
</dbReference>
<evidence type="ECO:0000256" key="8">
    <source>
        <dbReference type="ARBA" id="ARBA00023012"/>
    </source>
</evidence>
<dbReference type="SUPFAM" id="SSF47226">
    <property type="entry name" value="Histidine-containing phosphotransfer domain, HPT domain"/>
    <property type="match status" value="1"/>
</dbReference>
<dbReference type="EMBL" id="JAQQFM010000017">
    <property type="protein sequence ID" value="MFL9927542.1"/>
    <property type="molecule type" value="Genomic_DNA"/>
</dbReference>
<protein>
    <submittedName>
        <fullName evidence="14">Response regulator</fullName>
    </submittedName>
</protein>
<keyword evidence="15" id="KW-1185">Reference proteome</keyword>
<comment type="caution">
    <text evidence="14">The sequence shown here is derived from an EMBL/GenBank/DDBJ whole genome shotgun (WGS) entry which is preliminary data.</text>
</comment>
<keyword evidence="6" id="KW-0067">ATP-binding</keyword>
<keyword evidence="4" id="KW-0812">Transmembrane</keyword>
<accession>A0ABW9AJ92</accession>
<keyword evidence="9" id="KW-0472">Membrane</keyword>
<evidence type="ECO:0000256" key="11">
    <source>
        <dbReference type="PROSITE-ProRule" id="PRU00169"/>
    </source>
</evidence>
<proteinExistence type="predicted"/>
<dbReference type="InterPro" id="IPR001789">
    <property type="entry name" value="Sig_transdc_resp-reg_receiver"/>
</dbReference>